<gene>
    <name evidence="3" type="ORF">WHR41_04886</name>
</gene>
<dbReference type="InterPro" id="IPR006328">
    <property type="entry name" value="2-HAD"/>
</dbReference>
<dbReference type="Gene3D" id="1.10.150.240">
    <property type="entry name" value="Putative phosphatase, domain 2"/>
    <property type="match status" value="1"/>
</dbReference>
<dbReference type="InterPro" id="IPR036412">
    <property type="entry name" value="HAD-like_sf"/>
</dbReference>
<dbReference type="SUPFAM" id="SSF56784">
    <property type="entry name" value="HAD-like"/>
    <property type="match status" value="1"/>
</dbReference>
<dbReference type="PANTHER" id="PTHR43316">
    <property type="entry name" value="HYDROLASE, HALOACID DELAHOGENASE-RELATED"/>
    <property type="match status" value="1"/>
</dbReference>
<dbReference type="PRINTS" id="PR00413">
    <property type="entry name" value="HADHALOGNASE"/>
</dbReference>
<evidence type="ECO:0000313" key="4">
    <source>
        <dbReference type="Proteomes" id="UP000803884"/>
    </source>
</evidence>
<comment type="caution">
    <text evidence="3">The sequence shown here is derived from an EMBL/GenBank/DDBJ whole genome shotgun (WGS) entry which is preliminary data.</text>
</comment>
<dbReference type="GO" id="GO:0016791">
    <property type="term" value="F:phosphatase activity"/>
    <property type="evidence" value="ECO:0007669"/>
    <property type="project" value="UniProtKB-ARBA"/>
</dbReference>
<dbReference type="SFLD" id="SFLDG01129">
    <property type="entry name" value="C1.5:_HAD__Beta-PGM__Phosphata"/>
    <property type="match status" value="1"/>
</dbReference>
<dbReference type="Pfam" id="PF00702">
    <property type="entry name" value="Hydrolase"/>
    <property type="match status" value="1"/>
</dbReference>
<dbReference type="GeneID" id="96006330"/>
<dbReference type="AlphaFoldDB" id="A0AB34KSE2"/>
<dbReference type="PANTHER" id="PTHR43316:SF3">
    <property type="entry name" value="HALOACID DEHALOGENASE, TYPE II (AFU_ORTHOLOGUE AFUA_2G07750)-RELATED"/>
    <property type="match status" value="1"/>
</dbReference>
<reference evidence="3 4" key="1">
    <citation type="journal article" date="2020" name="Microbiol. Resour. Announc.">
        <title>Draft Genome Sequence of a Cladosporium Species Isolated from the Mesophotic Ascidian Didemnum maculosum.</title>
        <authorList>
            <person name="Gioti A."/>
            <person name="Siaperas R."/>
            <person name="Nikolaivits E."/>
            <person name="Le Goff G."/>
            <person name="Ouazzani J."/>
            <person name="Kotoulas G."/>
            <person name="Topakas E."/>
        </authorList>
    </citation>
    <scope>NUCLEOTIDE SEQUENCE [LARGE SCALE GENOMIC DNA]</scope>
    <source>
        <strain evidence="3 4">TM138-S3</strain>
    </source>
</reference>
<keyword evidence="2" id="KW-0378">Hydrolase</keyword>
<accession>A0AB34KSE2</accession>
<dbReference type="GO" id="GO:0019120">
    <property type="term" value="F:hydrolase activity, acting on acid halide bonds, in C-halide compounds"/>
    <property type="evidence" value="ECO:0007669"/>
    <property type="project" value="InterPro"/>
</dbReference>
<evidence type="ECO:0008006" key="5">
    <source>
        <dbReference type="Google" id="ProtNLM"/>
    </source>
</evidence>
<dbReference type="InterPro" id="IPR023214">
    <property type="entry name" value="HAD_sf"/>
</dbReference>
<dbReference type="RefSeq" id="XP_069229189.1">
    <property type="nucleotide sequence ID" value="XM_069373492.1"/>
</dbReference>
<evidence type="ECO:0000256" key="1">
    <source>
        <dbReference type="ARBA" id="ARBA00008106"/>
    </source>
</evidence>
<evidence type="ECO:0000256" key="2">
    <source>
        <dbReference type="ARBA" id="ARBA00022801"/>
    </source>
</evidence>
<dbReference type="InterPro" id="IPR051540">
    <property type="entry name" value="S-2-haloacid_dehalogenase"/>
</dbReference>
<dbReference type="NCBIfam" id="TIGR01428">
    <property type="entry name" value="HAD_type_II"/>
    <property type="match status" value="1"/>
</dbReference>
<dbReference type="SFLD" id="SFLDS00003">
    <property type="entry name" value="Haloacid_Dehalogenase"/>
    <property type="match status" value="1"/>
</dbReference>
<dbReference type="EMBL" id="JAAQHG020000016">
    <property type="protein sequence ID" value="KAL1586084.1"/>
    <property type="molecule type" value="Genomic_DNA"/>
</dbReference>
<dbReference type="Gene3D" id="3.40.50.1000">
    <property type="entry name" value="HAD superfamily/HAD-like"/>
    <property type="match status" value="1"/>
</dbReference>
<dbReference type="NCBIfam" id="TIGR01509">
    <property type="entry name" value="HAD-SF-IA-v3"/>
    <property type="match status" value="1"/>
</dbReference>
<comment type="similarity">
    <text evidence="1">Belongs to the HAD-like hydrolase superfamily. S-2-haloalkanoic acid dehalogenase family.</text>
</comment>
<proteinExistence type="inferred from homology"/>
<dbReference type="NCBIfam" id="TIGR01493">
    <property type="entry name" value="HAD-SF-IA-v2"/>
    <property type="match status" value="1"/>
</dbReference>
<keyword evidence="4" id="KW-1185">Reference proteome</keyword>
<dbReference type="Proteomes" id="UP000803884">
    <property type="component" value="Unassembled WGS sequence"/>
</dbReference>
<evidence type="ECO:0000313" key="3">
    <source>
        <dbReference type="EMBL" id="KAL1586084.1"/>
    </source>
</evidence>
<dbReference type="InterPro" id="IPR006439">
    <property type="entry name" value="HAD-SF_hydro_IA"/>
</dbReference>
<protein>
    <recommendedName>
        <fullName evidence="5">Haloacid dehalogenase</fullName>
    </recommendedName>
</protein>
<organism evidence="3 4">
    <name type="scientific">Cladosporium halotolerans</name>
    <dbReference type="NCBI Taxonomy" id="1052096"/>
    <lineage>
        <taxon>Eukaryota</taxon>
        <taxon>Fungi</taxon>
        <taxon>Dikarya</taxon>
        <taxon>Ascomycota</taxon>
        <taxon>Pezizomycotina</taxon>
        <taxon>Dothideomycetes</taxon>
        <taxon>Dothideomycetidae</taxon>
        <taxon>Cladosporiales</taxon>
        <taxon>Cladosporiaceae</taxon>
        <taxon>Cladosporium</taxon>
    </lineage>
</organism>
<name>A0AB34KSE2_9PEZI</name>
<sequence length="247" mass="27233">MALNPLPKALFFDVFGTCVDWRKTVTETLIDAASAVGDNTMTPTDWASFAQAWRTSYLTFTRALAADPSIPYRTVDEHHLASLQTLLDQHNLSTLWPQHIVHDLSLIWHRLAPWPDAASGLDQLNSLGIQTATLTNGNLALINDLAAFGKLPFTHVLSAEMFSSYKPNPAVYLGAAEKLGLKPEECGMVAAHLGDLEAAQKCGFRTVYVERKDEERDEGLRGKEGLVDVWVREGEEGFVEVARRLGA</sequence>
<dbReference type="InterPro" id="IPR023198">
    <property type="entry name" value="PGP-like_dom2"/>
</dbReference>